<dbReference type="SUPFAM" id="SSF51556">
    <property type="entry name" value="Metallo-dependent hydrolases"/>
    <property type="match status" value="1"/>
</dbReference>
<protein>
    <recommendedName>
        <fullName evidence="2">Amidohydrolase 3 domain-containing protein</fullName>
    </recommendedName>
</protein>
<keyword evidence="1" id="KW-0472">Membrane</keyword>
<sequence length="530" mass="57451">MKRHFVEVKDGRINSIDPAGKAAHRDTTPIVDLRGSMVFPTFVDLHTHIDKSHTCERSRNPNGSLSGADRSTARDAAFWDKDDVFRRMDFSIKCAYAHGTSALRTHLINMTPRQTELTWPVFAALRTRWAGKVELQAVALVVLSFFRDAAAAAKLADTVKAHGGVLGAAVCCAENGGDPEDERTTCERDRDQLLDRVFTLAAERDLDLDFHVDENGNARARGLRYIARKAMQHGYQGRVVAGHCCSLAAQPPRELARTLQAAAEARVTVVALPLVNEWTQDRDHAARRTPRWRGITLFHELRGAGIPVAVASDNTRDQFYAYGDLDLLDVFGQACRIGHLDRPYADWPAAVTHVPADAMRLPAHGRISVGGPANLVLLRARAYSEALSRPQADRVVIRDGEVLHAAPPEYSELDYAPFGARLPPAETAAQAAAAMTNGLSNGQAAREQDGAPAGIGDSVAQSSKRKLAHAFSGFYESDLFPERTQAARSDGASLATLWAHPRLAMIPALAGFVACAVLLGALRLSGAAEL</sequence>
<keyword evidence="4" id="KW-1185">Reference proteome</keyword>
<dbReference type="GO" id="GO:0006209">
    <property type="term" value="P:cytosine catabolic process"/>
    <property type="evidence" value="ECO:0007669"/>
    <property type="project" value="TreeGrafter"/>
</dbReference>
<feature type="transmembrane region" description="Helical" evidence="1">
    <location>
        <begin position="503"/>
        <end position="522"/>
    </location>
</feature>
<dbReference type="InterPro" id="IPR013108">
    <property type="entry name" value="Amidohydro_3"/>
</dbReference>
<dbReference type="PANTHER" id="PTHR32027:SF0">
    <property type="entry name" value="CYTOSINE DEAMINASE"/>
    <property type="match status" value="1"/>
</dbReference>
<evidence type="ECO:0000313" key="3">
    <source>
        <dbReference type="EMBL" id="KAK9842487.1"/>
    </source>
</evidence>
<dbReference type="CDD" id="cd01293">
    <property type="entry name" value="Bact_CD"/>
    <property type="match status" value="1"/>
</dbReference>
<accession>A0AAW1S909</accession>
<gene>
    <name evidence="3" type="ORF">WJX81_002358</name>
</gene>
<dbReference type="Gene3D" id="3.20.20.140">
    <property type="entry name" value="Metal-dependent hydrolases"/>
    <property type="match status" value="1"/>
</dbReference>
<name>A0AAW1S909_9CHLO</name>
<reference evidence="3 4" key="1">
    <citation type="journal article" date="2024" name="Nat. Commun.">
        <title>Phylogenomics reveals the evolutionary origins of lichenization in chlorophyte algae.</title>
        <authorList>
            <person name="Puginier C."/>
            <person name="Libourel C."/>
            <person name="Otte J."/>
            <person name="Skaloud P."/>
            <person name="Haon M."/>
            <person name="Grisel S."/>
            <person name="Petersen M."/>
            <person name="Berrin J.G."/>
            <person name="Delaux P.M."/>
            <person name="Dal Grande F."/>
            <person name="Keller J."/>
        </authorList>
    </citation>
    <scope>NUCLEOTIDE SEQUENCE [LARGE SCALE GENOMIC DNA]</scope>
    <source>
        <strain evidence="3 4">SAG 245.80</strain>
    </source>
</reference>
<dbReference type="Proteomes" id="UP001445335">
    <property type="component" value="Unassembled WGS sequence"/>
</dbReference>
<dbReference type="AlphaFoldDB" id="A0AAW1S909"/>
<proteinExistence type="predicted"/>
<dbReference type="PANTHER" id="PTHR32027">
    <property type="entry name" value="CYTOSINE DEAMINASE"/>
    <property type="match status" value="1"/>
</dbReference>
<dbReference type="InterPro" id="IPR011059">
    <property type="entry name" value="Metal-dep_hydrolase_composite"/>
</dbReference>
<dbReference type="NCBIfam" id="NF005759">
    <property type="entry name" value="PRK07583.1"/>
    <property type="match status" value="1"/>
</dbReference>
<evidence type="ECO:0000259" key="2">
    <source>
        <dbReference type="Pfam" id="PF07969"/>
    </source>
</evidence>
<feature type="domain" description="Amidohydrolase 3" evidence="2">
    <location>
        <begin position="165"/>
        <end position="403"/>
    </location>
</feature>
<dbReference type="GO" id="GO:0035888">
    <property type="term" value="F:isoguanine deaminase activity"/>
    <property type="evidence" value="ECO:0007669"/>
    <property type="project" value="TreeGrafter"/>
</dbReference>
<keyword evidence="1" id="KW-1133">Transmembrane helix</keyword>
<dbReference type="Gene3D" id="2.30.40.10">
    <property type="entry name" value="Urease, subunit C, domain 1"/>
    <property type="match status" value="1"/>
</dbReference>
<organism evidence="3 4">
    <name type="scientific">Elliptochloris bilobata</name>
    <dbReference type="NCBI Taxonomy" id="381761"/>
    <lineage>
        <taxon>Eukaryota</taxon>
        <taxon>Viridiplantae</taxon>
        <taxon>Chlorophyta</taxon>
        <taxon>core chlorophytes</taxon>
        <taxon>Trebouxiophyceae</taxon>
        <taxon>Trebouxiophyceae incertae sedis</taxon>
        <taxon>Elliptochloris clade</taxon>
        <taxon>Elliptochloris</taxon>
    </lineage>
</organism>
<dbReference type="InterPro" id="IPR032466">
    <property type="entry name" value="Metal_Hydrolase"/>
</dbReference>
<evidence type="ECO:0000313" key="4">
    <source>
        <dbReference type="Proteomes" id="UP001445335"/>
    </source>
</evidence>
<dbReference type="EMBL" id="JALJOU010000007">
    <property type="protein sequence ID" value="KAK9842487.1"/>
    <property type="molecule type" value="Genomic_DNA"/>
</dbReference>
<dbReference type="GO" id="GO:0004131">
    <property type="term" value="F:cytosine deaminase activity"/>
    <property type="evidence" value="ECO:0007669"/>
    <property type="project" value="TreeGrafter"/>
</dbReference>
<evidence type="ECO:0000256" key="1">
    <source>
        <dbReference type="SAM" id="Phobius"/>
    </source>
</evidence>
<dbReference type="Pfam" id="PF07969">
    <property type="entry name" value="Amidohydro_3"/>
    <property type="match status" value="1"/>
</dbReference>
<dbReference type="SUPFAM" id="SSF51338">
    <property type="entry name" value="Composite domain of metallo-dependent hydrolases"/>
    <property type="match status" value="1"/>
</dbReference>
<comment type="caution">
    <text evidence="3">The sequence shown here is derived from an EMBL/GenBank/DDBJ whole genome shotgun (WGS) entry which is preliminary data.</text>
</comment>
<keyword evidence="1" id="KW-0812">Transmembrane</keyword>
<dbReference type="InterPro" id="IPR052349">
    <property type="entry name" value="Metallo-hydrolase_Enzymes"/>
</dbReference>